<comment type="caution">
    <text evidence="7">The sequence shown here is derived from an EMBL/GenBank/DDBJ whole genome shotgun (WGS) entry which is preliminary data.</text>
</comment>
<keyword evidence="3 4" id="KW-0802">TPR repeat</keyword>
<feature type="repeat" description="TPR" evidence="4">
    <location>
        <begin position="331"/>
        <end position="364"/>
    </location>
</feature>
<dbReference type="EMBL" id="JAHGAW010000013">
    <property type="protein sequence ID" value="MBT2188843.1"/>
    <property type="molecule type" value="Genomic_DNA"/>
</dbReference>
<organism evidence="7 8">
    <name type="scientific">Sphingobium nicotianae</name>
    <dbReference type="NCBI Taxonomy" id="2782607"/>
    <lineage>
        <taxon>Bacteria</taxon>
        <taxon>Pseudomonadati</taxon>
        <taxon>Pseudomonadota</taxon>
        <taxon>Alphaproteobacteria</taxon>
        <taxon>Sphingomonadales</taxon>
        <taxon>Sphingomonadaceae</taxon>
        <taxon>Sphingobium</taxon>
    </lineage>
</organism>
<dbReference type="GO" id="GO:0006508">
    <property type="term" value="P:proteolysis"/>
    <property type="evidence" value="ECO:0007669"/>
    <property type="project" value="UniProtKB-KW"/>
</dbReference>
<dbReference type="InterPro" id="IPR050498">
    <property type="entry name" value="Ycf3"/>
</dbReference>
<dbReference type="InterPro" id="IPR021109">
    <property type="entry name" value="Peptidase_aspartic_dom_sf"/>
</dbReference>
<evidence type="ECO:0000256" key="2">
    <source>
        <dbReference type="ARBA" id="ARBA00022801"/>
    </source>
</evidence>
<evidence type="ECO:0000313" key="8">
    <source>
        <dbReference type="Proteomes" id="UP001138757"/>
    </source>
</evidence>
<evidence type="ECO:0000256" key="4">
    <source>
        <dbReference type="PROSITE-ProRule" id="PRU00339"/>
    </source>
</evidence>
<keyword evidence="2" id="KW-0378">Hydrolase</keyword>
<gene>
    <name evidence="7" type="ORF">KK488_18005</name>
</gene>
<dbReference type="InterPro" id="IPR019734">
    <property type="entry name" value="TPR_rpt"/>
</dbReference>
<dbReference type="InterPro" id="IPR011990">
    <property type="entry name" value="TPR-like_helical_dom_sf"/>
</dbReference>
<feature type="chain" id="PRO_5040812183" evidence="5">
    <location>
        <begin position="24"/>
        <end position="581"/>
    </location>
</feature>
<dbReference type="RefSeq" id="WP_214625101.1">
    <property type="nucleotide sequence ID" value="NZ_JAHGAW010000013.1"/>
</dbReference>
<dbReference type="SMART" id="SM00028">
    <property type="entry name" value="TPR"/>
    <property type="match status" value="6"/>
</dbReference>
<keyword evidence="8" id="KW-1185">Reference proteome</keyword>
<dbReference type="Pfam" id="PF13975">
    <property type="entry name" value="gag-asp_proteas"/>
    <property type="match status" value="1"/>
</dbReference>
<dbReference type="GO" id="GO:0004190">
    <property type="term" value="F:aspartic-type endopeptidase activity"/>
    <property type="evidence" value="ECO:0007669"/>
    <property type="project" value="InterPro"/>
</dbReference>
<dbReference type="PROSITE" id="PS50005">
    <property type="entry name" value="TPR"/>
    <property type="match status" value="2"/>
</dbReference>
<name>A0A9X1DFE3_9SPHN</name>
<sequence length="581" mass="61457">MMRCETVVLACVAALFFAPAASAKCEIEMLAVLPVTMHGRSPTTDGEINGRPVHFIIDSGAFYSTLSPAIARELKLPTTPLPPQFHMRGIGGEANAGLTKVREVKLADIPINNIIFLVGGSDTGSAGLIGQNILGIHDVEYDLEHGAVRLMRGHDCATASLAYWAAGKPSTVLPIEPFDQRDPHTIGTILVNGVKMRAGFDTGAASSVITPQAARRAGVTPESAGVVRDGYARGLGSKQVPSWRAPFDSIDMGGEKLKHVTLGMHELGGSVDMLIGIDFFLAHRVFVSNATHQMFFTYDGGPLFGRKPARVVSAEGQVVALSENGNEPTDAAGFSARGAASASKGDFAGALGDLNRAVALAPDDGRYLYQRAQVRLALRQSALAFDDLSKAIPLAPSDAEIRLVHGRLAIAKGDRPLAAVDARAADRILAPQAAARLALAGLFGELDDYEAALGSYESWLHFHAEDGLRSTALSGRCRALAALNRDLDKALSDCNTALKLRPNTAGFLNNRGLVHLRRGENDAAVSDYDAALALAPNLAMARYARGIAETRLGQSDAAERDRAAADAIDPRIAARVDALHL</sequence>
<dbReference type="PANTHER" id="PTHR44858">
    <property type="entry name" value="TETRATRICOPEPTIDE REPEAT PROTEIN 6"/>
    <property type="match status" value="1"/>
</dbReference>
<reference evidence="7" key="1">
    <citation type="submission" date="2021-05" db="EMBL/GenBank/DDBJ databases">
        <title>Genome of Sphingobium sp. strain.</title>
        <authorList>
            <person name="Fan R."/>
        </authorList>
    </citation>
    <scope>NUCLEOTIDE SEQUENCE</scope>
    <source>
        <strain evidence="7">H33</strain>
    </source>
</reference>
<evidence type="ECO:0000259" key="6">
    <source>
        <dbReference type="PROSITE" id="PS50175"/>
    </source>
</evidence>
<protein>
    <submittedName>
        <fullName evidence="7">Aspartyl protease family protein</fullName>
    </submittedName>
</protein>
<dbReference type="Gene3D" id="1.25.40.10">
    <property type="entry name" value="Tetratricopeptide repeat domain"/>
    <property type="match status" value="2"/>
</dbReference>
<feature type="signal peptide" evidence="5">
    <location>
        <begin position="1"/>
        <end position="23"/>
    </location>
</feature>
<dbReference type="SUPFAM" id="SSF50630">
    <property type="entry name" value="Acid proteases"/>
    <property type="match status" value="2"/>
</dbReference>
<dbReference type="Gene3D" id="2.40.70.10">
    <property type="entry name" value="Acid Proteases"/>
    <property type="match status" value="2"/>
</dbReference>
<feature type="domain" description="Peptidase A2" evidence="6">
    <location>
        <begin position="53"/>
        <end position="133"/>
    </location>
</feature>
<accession>A0A9X1DFE3</accession>
<dbReference type="Proteomes" id="UP001138757">
    <property type="component" value="Unassembled WGS sequence"/>
</dbReference>
<dbReference type="AlphaFoldDB" id="A0A9X1DFE3"/>
<evidence type="ECO:0000256" key="1">
    <source>
        <dbReference type="ARBA" id="ARBA00022737"/>
    </source>
</evidence>
<dbReference type="SUPFAM" id="SSF48452">
    <property type="entry name" value="TPR-like"/>
    <property type="match status" value="2"/>
</dbReference>
<dbReference type="PANTHER" id="PTHR44858:SF1">
    <property type="entry name" value="UDP-N-ACETYLGLUCOSAMINE--PEPTIDE N-ACETYLGLUCOSAMINYLTRANSFERASE SPINDLY-RELATED"/>
    <property type="match status" value="1"/>
</dbReference>
<dbReference type="Pfam" id="PF13181">
    <property type="entry name" value="TPR_8"/>
    <property type="match status" value="1"/>
</dbReference>
<dbReference type="PROSITE" id="PS50175">
    <property type="entry name" value="ASP_PROT_RETROV"/>
    <property type="match status" value="1"/>
</dbReference>
<proteinExistence type="predicted"/>
<evidence type="ECO:0000256" key="3">
    <source>
        <dbReference type="ARBA" id="ARBA00022803"/>
    </source>
</evidence>
<dbReference type="Pfam" id="PF13650">
    <property type="entry name" value="Asp_protease_2"/>
    <property type="match status" value="1"/>
</dbReference>
<keyword evidence="1" id="KW-0677">Repeat</keyword>
<evidence type="ECO:0000313" key="7">
    <source>
        <dbReference type="EMBL" id="MBT2188843.1"/>
    </source>
</evidence>
<dbReference type="CDD" id="cd05483">
    <property type="entry name" value="retropepsin_like_bacteria"/>
    <property type="match status" value="2"/>
</dbReference>
<dbReference type="InterPro" id="IPR034122">
    <property type="entry name" value="Retropepsin-like_bacterial"/>
</dbReference>
<evidence type="ECO:0000256" key="5">
    <source>
        <dbReference type="SAM" id="SignalP"/>
    </source>
</evidence>
<dbReference type="InterPro" id="IPR001995">
    <property type="entry name" value="Peptidase_A2_cat"/>
</dbReference>
<keyword evidence="5" id="KW-0732">Signal</keyword>
<feature type="repeat" description="TPR" evidence="4">
    <location>
        <begin position="505"/>
        <end position="538"/>
    </location>
</feature>
<keyword evidence="7" id="KW-0645">Protease</keyword>